<evidence type="ECO:0000313" key="2">
    <source>
        <dbReference type="Proteomes" id="UP000095713"/>
    </source>
</evidence>
<keyword evidence="2" id="KW-1185">Reference proteome</keyword>
<dbReference type="AlphaFoldDB" id="A0A1E5TCG4"/>
<dbReference type="Proteomes" id="UP000095713">
    <property type="component" value="Unassembled WGS sequence"/>
</dbReference>
<sequence length="348" mass="40895">MTDSIIKDLYLHDELTTSFKLIKLGFGEFQNLDSINDFYHLPFQLLSSGLERLMKCFICLGYYEIHKEYPDSKYLKKCGGRNGHDLNELKNNILTNYFENRKIPALKIDEKFLREDSDLKELIYLLSEFGKYARYHNLDIITSASKPSIDVKRLWEKYETDIVLADTNLLEKLSDFEYEKEVHSYVTQFIISKLEIFVRAISRQFTIGQLGEKAQQFSPVYYDFILLKDDKIGTIDYRKQTTRFKQKEKKTHKRTAIDNLNRKINPDIKFKKISKKDFHGEWPFYAEEVIIECRQKYWCTIEIDGIDYALNGSASDRYKLDSVADAGMSIRGKSIGPFIDMALELNEK</sequence>
<protein>
    <submittedName>
        <fullName evidence="1">Uncharacterized protein</fullName>
    </submittedName>
</protein>
<name>A0A1E5TCG4_9FLAO</name>
<evidence type="ECO:0000313" key="1">
    <source>
        <dbReference type="EMBL" id="OEK09040.1"/>
    </source>
</evidence>
<dbReference type="OrthoDB" id="7057360at2"/>
<gene>
    <name evidence="1" type="ORF">A8C32_14215</name>
</gene>
<dbReference type="STRING" id="1849968.A8C32_14215"/>
<dbReference type="InterPro" id="IPR019648">
    <property type="entry name" value="YebY"/>
</dbReference>
<reference evidence="1 2" key="1">
    <citation type="submission" date="2016-05" db="EMBL/GenBank/DDBJ databases">
        <title>Draft Genome Sequence of Algibacter sp. Strain SK-16 Isolated from the Surface Water of Aburatsubo Inlet.</title>
        <authorList>
            <person name="Wong S.-K."/>
            <person name="Yoshizawa S."/>
            <person name="Nakajima Y."/>
            <person name="Ogura Y."/>
            <person name="Tetsuya H."/>
            <person name="Hamasaki K."/>
        </authorList>
    </citation>
    <scope>NUCLEOTIDE SEQUENCE [LARGE SCALE GENOMIC DNA]</scope>
    <source>
        <strain evidence="1 2">SK-16</strain>
    </source>
</reference>
<accession>A0A1E5TCG4</accession>
<proteinExistence type="predicted"/>
<comment type="caution">
    <text evidence="1">The sequence shown here is derived from an EMBL/GenBank/DDBJ whole genome shotgun (WGS) entry which is preliminary data.</text>
</comment>
<dbReference type="RefSeq" id="WP_069829295.1">
    <property type="nucleotide sequence ID" value="NZ_MDJD01000014.1"/>
</dbReference>
<organism evidence="1 2">
    <name type="scientific">Flavivirga aquatica</name>
    <dbReference type="NCBI Taxonomy" id="1849968"/>
    <lineage>
        <taxon>Bacteria</taxon>
        <taxon>Pseudomonadati</taxon>
        <taxon>Bacteroidota</taxon>
        <taxon>Flavobacteriia</taxon>
        <taxon>Flavobacteriales</taxon>
        <taxon>Flavobacteriaceae</taxon>
        <taxon>Flavivirga</taxon>
    </lineage>
</organism>
<dbReference type="EMBL" id="MDJD01000014">
    <property type="protein sequence ID" value="OEK09040.1"/>
    <property type="molecule type" value="Genomic_DNA"/>
</dbReference>
<dbReference type="Pfam" id="PF10709">
    <property type="entry name" value="DUF2511"/>
    <property type="match status" value="1"/>
</dbReference>